<reference evidence="6 7" key="2">
    <citation type="submission" date="2017-11" db="EMBL/GenBank/DDBJ databases">
        <authorList>
            <person name="Han C.G."/>
        </authorList>
    </citation>
    <scope>NUCLEOTIDE SEQUENCE [LARGE SCALE GENOMIC DNA]</scope>
    <source>
        <strain evidence="7">ATCC 43555</strain>
        <strain evidence="6">ATCC43555</strain>
    </source>
</reference>
<dbReference type="Gene3D" id="3.40.50.2300">
    <property type="match status" value="1"/>
</dbReference>
<dbReference type="PANTHER" id="PTHR37299">
    <property type="entry name" value="TRANSCRIPTIONAL REGULATOR-RELATED"/>
    <property type="match status" value="1"/>
</dbReference>
<reference evidence="5 8" key="1">
    <citation type="submission" date="2015-06" db="EMBL/GenBank/DDBJ databases">
        <title>Genome sequence of Pseudoalteromonas carrageenovora.</title>
        <authorList>
            <person name="Xie B.-B."/>
            <person name="Rong J.-C."/>
            <person name="Qin Q.-L."/>
            <person name="Zhang Y.-Z."/>
        </authorList>
    </citation>
    <scope>NUCLEOTIDE SEQUENCE [LARGE SCALE GENOMIC DNA]</scope>
    <source>
        <strain evidence="5 8">IAM 12662</strain>
    </source>
</reference>
<dbReference type="Pfam" id="PF00072">
    <property type="entry name" value="Response_reg"/>
    <property type="match status" value="1"/>
</dbReference>
<keyword evidence="1" id="KW-0902">Two-component regulatory system</keyword>
<dbReference type="OrthoDB" id="236568at2"/>
<feature type="domain" description="HTH LytTR-type" evidence="4">
    <location>
        <begin position="156"/>
        <end position="262"/>
    </location>
</feature>
<dbReference type="PANTHER" id="PTHR37299:SF1">
    <property type="entry name" value="STAGE 0 SPORULATION PROTEIN A HOMOLOG"/>
    <property type="match status" value="1"/>
</dbReference>
<dbReference type="InterPro" id="IPR007492">
    <property type="entry name" value="LytTR_DNA-bd_dom"/>
</dbReference>
<dbReference type="Gene3D" id="2.40.50.1020">
    <property type="entry name" value="LytTr DNA-binding domain"/>
    <property type="match status" value="1"/>
</dbReference>
<sequence length="262" mass="29591">MNNINLPNKTTKMRIMFADDELPAREKLSHQLSLMEHVDVVGIATNGKEAIALINELTPDVVLLDIQMPEINGLELIDLLNYQPIIIYTTAYDQFAIEAFEHASTDYLLKPFPIARLKKALAKAQQQLEQQRAHTHVTSCAGEPAFTITESSLNKLVSKSGERIFLLSPSDIKFIKSEQGNSLAWNGETFNHLSDTLDQLEHALAAHNFVRIHRSYLVNIDHIKEIQRWFNGKLMVIVNDDIKSELSTSRAGADKLKQLLHI</sequence>
<evidence type="ECO:0000313" key="5">
    <source>
        <dbReference type="EMBL" id="MBE0384483.1"/>
    </source>
</evidence>
<dbReference type="Proteomes" id="UP000615003">
    <property type="component" value="Unassembled WGS sequence"/>
</dbReference>
<dbReference type="SMART" id="SM00448">
    <property type="entry name" value="REC"/>
    <property type="match status" value="1"/>
</dbReference>
<feature type="domain" description="Response regulatory" evidence="3">
    <location>
        <begin position="14"/>
        <end position="125"/>
    </location>
</feature>
<dbReference type="EMBL" id="LT965929">
    <property type="protein sequence ID" value="SOU42866.1"/>
    <property type="molecule type" value="Genomic_DNA"/>
</dbReference>
<dbReference type="InterPro" id="IPR001789">
    <property type="entry name" value="Sig_transdc_resp-reg_receiver"/>
</dbReference>
<dbReference type="GO" id="GO:0000156">
    <property type="term" value="F:phosphorelay response regulator activity"/>
    <property type="evidence" value="ECO:0007669"/>
    <property type="project" value="InterPro"/>
</dbReference>
<dbReference type="Pfam" id="PF04397">
    <property type="entry name" value="LytTR"/>
    <property type="match status" value="1"/>
</dbReference>
<evidence type="ECO:0000313" key="7">
    <source>
        <dbReference type="Proteomes" id="UP000238288"/>
    </source>
</evidence>
<dbReference type="AlphaFoldDB" id="A0A2K4XEW5"/>
<feature type="modified residue" description="4-aspartylphosphate" evidence="2">
    <location>
        <position position="65"/>
    </location>
</feature>
<protein>
    <submittedName>
        <fullName evidence="6">LytTR family transcriptional regulator</fullName>
    </submittedName>
    <submittedName>
        <fullName evidence="5">Two-component system, LytT family, response regulator</fullName>
    </submittedName>
</protein>
<dbReference type="PROSITE" id="PS50110">
    <property type="entry name" value="RESPONSE_REGULATORY"/>
    <property type="match status" value="1"/>
</dbReference>
<evidence type="ECO:0000259" key="4">
    <source>
        <dbReference type="PROSITE" id="PS50930"/>
    </source>
</evidence>
<evidence type="ECO:0000313" key="6">
    <source>
        <dbReference type="EMBL" id="SOU42866.1"/>
    </source>
</evidence>
<gene>
    <name evidence="6" type="ORF">PCAR9_B0394</name>
    <name evidence="5" type="ORF">PCARR_b0462</name>
</gene>
<name>A0A2K4XEW5_PSEVC</name>
<dbReference type="EMBL" id="AQGW01000025">
    <property type="protein sequence ID" value="MBE0384483.1"/>
    <property type="molecule type" value="Genomic_DNA"/>
</dbReference>
<dbReference type="SUPFAM" id="SSF52172">
    <property type="entry name" value="CheY-like"/>
    <property type="match status" value="1"/>
</dbReference>
<dbReference type="GO" id="GO:0003677">
    <property type="term" value="F:DNA binding"/>
    <property type="evidence" value="ECO:0007669"/>
    <property type="project" value="InterPro"/>
</dbReference>
<evidence type="ECO:0000259" key="3">
    <source>
        <dbReference type="PROSITE" id="PS50110"/>
    </source>
</evidence>
<evidence type="ECO:0000256" key="1">
    <source>
        <dbReference type="ARBA" id="ARBA00023012"/>
    </source>
</evidence>
<keyword evidence="8" id="KW-1185">Reference proteome</keyword>
<accession>A0A2K4XEW5</accession>
<keyword evidence="2" id="KW-0597">Phosphoprotein</keyword>
<organism evidence="6 7">
    <name type="scientific">Pseudoalteromonas carrageenovora IAM 12662</name>
    <dbReference type="NCBI Taxonomy" id="1314868"/>
    <lineage>
        <taxon>Bacteria</taxon>
        <taxon>Pseudomonadati</taxon>
        <taxon>Pseudomonadota</taxon>
        <taxon>Gammaproteobacteria</taxon>
        <taxon>Alteromonadales</taxon>
        <taxon>Pseudoalteromonadaceae</taxon>
        <taxon>Pseudoalteromonas</taxon>
    </lineage>
</organism>
<dbReference type="GeneID" id="93665574"/>
<evidence type="ECO:0000313" key="8">
    <source>
        <dbReference type="Proteomes" id="UP000615003"/>
    </source>
</evidence>
<evidence type="ECO:0000256" key="2">
    <source>
        <dbReference type="PROSITE-ProRule" id="PRU00169"/>
    </source>
</evidence>
<dbReference type="RefSeq" id="WP_104643962.1">
    <property type="nucleotide sequence ID" value="NZ_AQGW01000025.1"/>
</dbReference>
<dbReference type="SMART" id="SM00850">
    <property type="entry name" value="LytTR"/>
    <property type="match status" value="1"/>
</dbReference>
<dbReference type="Proteomes" id="UP000238288">
    <property type="component" value="Chromosome PCAR9b"/>
</dbReference>
<dbReference type="InterPro" id="IPR046947">
    <property type="entry name" value="LytR-like"/>
</dbReference>
<dbReference type="PROSITE" id="PS50930">
    <property type="entry name" value="HTH_LYTTR"/>
    <property type="match status" value="1"/>
</dbReference>
<proteinExistence type="predicted"/>
<dbReference type="InterPro" id="IPR011006">
    <property type="entry name" value="CheY-like_superfamily"/>
</dbReference>